<evidence type="ECO:0000313" key="2">
    <source>
        <dbReference type="EMBL" id="OAX37468.1"/>
    </source>
</evidence>
<dbReference type="AlphaFoldDB" id="A0A1B7MXW5"/>
<reference evidence="2 3" key="1">
    <citation type="submission" date="2016-06" db="EMBL/GenBank/DDBJ databases">
        <title>Comparative genomics of the ectomycorrhizal sister species Rhizopogon vinicolor and Rhizopogon vesiculosus (Basidiomycota: Boletales) reveals a divergence of the mating type B locus.</title>
        <authorList>
            <consortium name="DOE Joint Genome Institute"/>
            <person name="Mujic A.B."/>
            <person name="Kuo A."/>
            <person name="Tritt A."/>
            <person name="Lipzen A."/>
            <person name="Chen C."/>
            <person name="Johnson J."/>
            <person name="Sharma A."/>
            <person name="Barry K."/>
            <person name="Grigoriev I.V."/>
            <person name="Spatafora J.W."/>
        </authorList>
    </citation>
    <scope>NUCLEOTIDE SEQUENCE [LARGE SCALE GENOMIC DNA]</scope>
    <source>
        <strain evidence="2 3">AM-OR11-026</strain>
    </source>
</reference>
<dbReference type="STRING" id="1314800.A0A1B7MXW5"/>
<evidence type="ECO:0000256" key="1">
    <source>
        <dbReference type="SAM" id="Phobius"/>
    </source>
</evidence>
<keyword evidence="1" id="KW-0812">Transmembrane</keyword>
<proteinExistence type="predicted"/>
<dbReference type="EMBL" id="KV448350">
    <property type="protein sequence ID" value="OAX37468.1"/>
    <property type="molecule type" value="Genomic_DNA"/>
</dbReference>
<dbReference type="InParanoid" id="A0A1B7MXW5"/>
<organism evidence="2 3">
    <name type="scientific">Rhizopogon vinicolor AM-OR11-026</name>
    <dbReference type="NCBI Taxonomy" id="1314800"/>
    <lineage>
        <taxon>Eukaryota</taxon>
        <taxon>Fungi</taxon>
        <taxon>Dikarya</taxon>
        <taxon>Basidiomycota</taxon>
        <taxon>Agaricomycotina</taxon>
        <taxon>Agaricomycetes</taxon>
        <taxon>Agaricomycetidae</taxon>
        <taxon>Boletales</taxon>
        <taxon>Suillineae</taxon>
        <taxon>Rhizopogonaceae</taxon>
        <taxon>Rhizopogon</taxon>
    </lineage>
</organism>
<protein>
    <submittedName>
        <fullName evidence="2">Uncharacterized protein</fullName>
    </submittedName>
</protein>
<keyword evidence="1" id="KW-1133">Transmembrane helix</keyword>
<evidence type="ECO:0000313" key="3">
    <source>
        <dbReference type="Proteomes" id="UP000092154"/>
    </source>
</evidence>
<keyword evidence="1" id="KW-0472">Membrane</keyword>
<sequence>MRVGGISLRKDRVLDNASLDVSRFLCAPQSRPLVMTKLVSLPSQRRSGLVTTHTPFLPYLEEKLHPSQVLPTFYMVPMVHLKGNLLKRLSKLTALKFLRRAPPRAPCALPTELYLLIFTYATAKPPLATINYPSLNSYYSSTLALCRVSRTFRHIALPFLLHTIFLSTAKQVLAFVYALYLQRAYMKLGNRLYFDYSAHVHNIWIGNMLCMRLRGDDISRLYQRLHGIDFSLLAPVLLASKSLALDYASLFLLDGCLKYAWNNSRIYANTSYKPSPLWSVKTLTLSGDLTLYSPTPRTAEGYAFLASLSHIIFFPFEGMLYLRTAVCPWDACRNPVHYDIPECLNNVSWDSLKGLQSISLALPHTKLKYKYTFLSSEGSYRREYVGMDTHIDLMTVSPPVDLLSDHWAQSTRDASRREEGRISSVKFCATSTRSGTITFHNCYWFTPWEQVWAYFMTADIRYN</sequence>
<accession>A0A1B7MXW5</accession>
<gene>
    <name evidence="2" type="ORF">K503DRAFT_231638</name>
</gene>
<dbReference type="OrthoDB" id="2606310at2759"/>
<dbReference type="Proteomes" id="UP000092154">
    <property type="component" value="Unassembled WGS sequence"/>
</dbReference>
<keyword evidence="3" id="KW-1185">Reference proteome</keyword>
<feature type="transmembrane region" description="Helical" evidence="1">
    <location>
        <begin position="159"/>
        <end position="181"/>
    </location>
</feature>
<name>A0A1B7MXW5_9AGAM</name>